<dbReference type="Proteomes" id="UP001153954">
    <property type="component" value="Unassembled WGS sequence"/>
</dbReference>
<dbReference type="AlphaFoldDB" id="A0AAU9TLD7"/>
<organism evidence="1 2">
    <name type="scientific">Euphydryas editha</name>
    <name type="common">Edith's checkerspot</name>
    <dbReference type="NCBI Taxonomy" id="104508"/>
    <lineage>
        <taxon>Eukaryota</taxon>
        <taxon>Metazoa</taxon>
        <taxon>Ecdysozoa</taxon>
        <taxon>Arthropoda</taxon>
        <taxon>Hexapoda</taxon>
        <taxon>Insecta</taxon>
        <taxon>Pterygota</taxon>
        <taxon>Neoptera</taxon>
        <taxon>Endopterygota</taxon>
        <taxon>Lepidoptera</taxon>
        <taxon>Glossata</taxon>
        <taxon>Ditrysia</taxon>
        <taxon>Papilionoidea</taxon>
        <taxon>Nymphalidae</taxon>
        <taxon>Nymphalinae</taxon>
        <taxon>Euphydryas</taxon>
    </lineage>
</organism>
<comment type="caution">
    <text evidence="1">The sequence shown here is derived from an EMBL/GenBank/DDBJ whole genome shotgun (WGS) entry which is preliminary data.</text>
</comment>
<dbReference type="EMBL" id="CAKOGL010000005">
    <property type="protein sequence ID" value="CAH2086340.1"/>
    <property type="molecule type" value="Genomic_DNA"/>
</dbReference>
<sequence length="88" mass="10714">MIRVRWPNSNEPKYNSQSDLSRMLEEIRTITIRKSKQTNYDCDCKNEIQGQHSKLSRINTLLENFVLSQKKRMNDMRKYSNFERREEN</sequence>
<evidence type="ECO:0000313" key="1">
    <source>
        <dbReference type="EMBL" id="CAH2086340.1"/>
    </source>
</evidence>
<evidence type="ECO:0000313" key="2">
    <source>
        <dbReference type="Proteomes" id="UP001153954"/>
    </source>
</evidence>
<gene>
    <name evidence="1" type="ORF">EEDITHA_LOCUS2732</name>
</gene>
<protein>
    <submittedName>
        <fullName evidence="1">Uncharacterized protein</fullName>
    </submittedName>
</protein>
<proteinExistence type="predicted"/>
<name>A0AAU9TLD7_EUPED</name>
<reference evidence="1" key="1">
    <citation type="submission" date="2022-03" db="EMBL/GenBank/DDBJ databases">
        <authorList>
            <person name="Tunstrom K."/>
        </authorList>
    </citation>
    <scope>NUCLEOTIDE SEQUENCE</scope>
</reference>
<accession>A0AAU9TLD7</accession>
<keyword evidence="2" id="KW-1185">Reference proteome</keyword>